<dbReference type="Proteomes" id="UP000245768">
    <property type="component" value="Unassembled WGS sequence"/>
</dbReference>
<evidence type="ECO:0000256" key="2">
    <source>
        <dbReference type="SAM" id="MobiDB-lite"/>
    </source>
</evidence>
<dbReference type="PANTHER" id="PTHR11937">
    <property type="entry name" value="ACTIN"/>
    <property type="match status" value="1"/>
</dbReference>
<dbReference type="AlphaFoldDB" id="A0A316Z116"/>
<gene>
    <name evidence="3" type="ORF">FA10DRAFT_264436</name>
</gene>
<keyword evidence="4" id="KW-1185">Reference proteome</keyword>
<sequence>MPPTREDKILIMTTGSRTVRAVLGISELFQRPSVEVLTRAGLVLGETKQYLVGKDLDAALMEPGSGDKLQVVWPLRNGQVHDWDAMAAIWHHVVLQMMPIRASRNESPLLVSLPAPFTRDSLARATQILFETTNCPSLSVTEEALLSMYAAGSTQGITIDVGWDSCAATPISDTAGVLTHAITRSGVGMRHVALWLAHLLAKDESVVHALAALAGSQGSSEEQLSRRLFRLASHLISEGHVRAKTEGGDEGDRRDKDGEEEVEFDVAAALVAGRERAAIEEQERKNKAALQGEHHTAPSGGAAATQKGATDSEGAVETTFEGIRLRIHPAPLGQACEPLWDPTVLLSLKGTLAEAALRSLGAEDVGSGVALSEDWSTCRSVQDAAFASVDQVTEASTRPALWESVVVTGAPVRLVPNLTQAVNQACTALLASSAAAAASAGVTGDSTPIAPGPGGVILGGSGRDSPNLLGIASRDAGAEGVAQPINVRTLRVPDYFAEYKDRNDLAPFLGATIYAKLAFSDPYGRNTVSKAVYNERGPGTSFAVPALSS</sequence>
<dbReference type="InParanoid" id="A0A316Z116"/>
<dbReference type="PRINTS" id="PR00190">
    <property type="entry name" value="ACTIN"/>
</dbReference>
<accession>A0A316Z116</accession>
<reference evidence="3 4" key="1">
    <citation type="journal article" date="2018" name="Mol. Biol. Evol.">
        <title>Broad Genomic Sampling Reveals a Smut Pathogenic Ancestry of the Fungal Clade Ustilaginomycotina.</title>
        <authorList>
            <person name="Kijpornyongpan T."/>
            <person name="Mondo S.J."/>
            <person name="Barry K."/>
            <person name="Sandor L."/>
            <person name="Lee J."/>
            <person name="Lipzen A."/>
            <person name="Pangilinan J."/>
            <person name="LaButti K."/>
            <person name="Hainaut M."/>
            <person name="Henrissat B."/>
            <person name="Grigoriev I.V."/>
            <person name="Spatafora J.W."/>
            <person name="Aime M.C."/>
        </authorList>
    </citation>
    <scope>NUCLEOTIDE SEQUENCE [LARGE SCALE GENOMIC DNA]</scope>
    <source>
        <strain evidence="3 4">MCA 4198</strain>
    </source>
</reference>
<feature type="region of interest" description="Disordered" evidence="2">
    <location>
        <begin position="240"/>
        <end position="260"/>
    </location>
</feature>
<evidence type="ECO:0000313" key="4">
    <source>
        <dbReference type="Proteomes" id="UP000245768"/>
    </source>
</evidence>
<name>A0A316Z116_9BASI</name>
<dbReference type="RefSeq" id="XP_025381043.1">
    <property type="nucleotide sequence ID" value="XM_025520647.1"/>
</dbReference>
<dbReference type="STRING" id="215250.A0A316Z116"/>
<evidence type="ECO:0000256" key="1">
    <source>
        <dbReference type="RuleBase" id="RU000487"/>
    </source>
</evidence>
<dbReference type="GeneID" id="37042563"/>
<proteinExistence type="inferred from homology"/>
<dbReference type="InterPro" id="IPR043129">
    <property type="entry name" value="ATPase_NBD"/>
</dbReference>
<dbReference type="SMART" id="SM00268">
    <property type="entry name" value="ACTIN"/>
    <property type="match status" value="1"/>
</dbReference>
<organism evidence="3 4">
    <name type="scientific">Acaromyces ingoldii</name>
    <dbReference type="NCBI Taxonomy" id="215250"/>
    <lineage>
        <taxon>Eukaryota</taxon>
        <taxon>Fungi</taxon>
        <taxon>Dikarya</taxon>
        <taxon>Basidiomycota</taxon>
        <taxon>Ustilaginomycotina</taxon>
        <taxon>Exobasidiomycetes</taxon>
        <taxon>Exobasidiales</taxon>
        <taxon>Cryptobasidiaceae</taxon>
        <taxon>Acaromyces</taxon>
    </lineage>
</organism>
<dbReference type="OrthoDB" id="74201at2759"/>
<comment type="similarity">
    <text evidence="1">Belongs to the actin family.</text>
</comment>
<dbReference type="EMBL" id="KZ819634">
    <property type="protein sequence ID" value="PWN93845.1"/>
    <property type="molecule type" value="Genomic_DNA"/>
</dbReference>
<evidence type="ECO:0000313" key="3">
    <source>
        <dbReference type="EMBL" id="PWN93845.1"/>
    </source>
</evidence>
<feature type="region of interest" description="Disordered" evidence="2">
    <location>
        <begin position="277"/>
        <end position="313"/>
    </location>
</feature>
<dbReference type="FunCoup" id="A0A316Z116">
    <property type="interactions" value="9"/>
</dbReference>
<dbReference type="InterPro" id="IPR004000">
    <property type="entry name" value="Actin"/>
</dbReference>
<protein>
    <recommendedName>
        <fullName evidence="5">Actin-like ATPase domain-containing protein</fullName>
    </recommendedName>
</protein>
<dbReference type="SUPFAM" id="SSF53067">
    <property type="entry name" value="Actin-like ATPase domain"/>
    <property type="match status" value="2"/>
</dbReference>
<dbReference type="Pfam" id="PF00022">
    <property type="entry name" value="Actin"/>
    <property type="match status" value="1"/>
</dbReference>
<evidence type="ECO:0008006" key="5">
    <source>
        <dbReference type="Google" id="ProtNLM"/>
    </source>
</evidence>
<dbReference type="Gene3D" id="3.30.420.40">
    <property type="match status" value="3"/>
</dbReference>
<feature type="compositionally biased region" description="Basic and acidic residues" evidence="2">
    <location>
        <begin position="277"/>
        <end position="296"/>
    </location>
</feature>
<feature type="compositionally biased region" description="Basic and acidic residues" evidence="2">
    <location>
        <begin position="240"/>
        <end position="257"/>
    </location>
</feature>